<gene>
    <name evidence="2" type="ordered locus">GSU3185</name>
</gene>
<evidence type="ECO:0000313" key="3">
    <source>
        <dbReference type="Proteomes" id="UP000000577"/>
    </source>
</evidence>
<dbReference type="EMBL" id="AE017180">
    <property type="protein sequence ID" value="AAR36576.1"/>
    <property type="molecule type" value="Genomic_DNA"/>
</dbReference>
<sequence>MNYLKWLYFTLISIILFSTNAIAHGGSQMEPSYLYEIQDFTSAQSLEPRIFTIGGGLFGGYRNVSVFPVPFDNAVGSNDMGNAITIISFPKGKIDYDRYFRNAADDMSGGGEFVSQTAKDILGYGQVRRFLLFDFKKKLHREYRIVFPITQYIEKIALADSERKRFLFEIESQKRNAKEPFDSNNFLQLIDLSDDKHKVIKEVFKPAGTIWTTTKERVFLYHILEKKLQVFDMKLEVAHHPLEDALKQYKDKIDFSRIYVHPQFPFAILRGKKGAVYIGWEKKNIPVPHLLISGASQFVISPDGQWVVFKYERTGAAKTYLMPVSEKYPHYLGSPILLADTYFDEGKFAWTTNPTGFVGSRLDKIYHWDLENRDFPEKGKMSFHDYIVKNDLEKLTREKKQGLGNKH</sequence>
<name>Q747T0_GEOSL</name>
<proteinExistence type="predicted"/>
<dbReference type="RefSeq" id="WP_010943803.1">
    <property type="nucleotide sequence ID" value="NC_002939.5"/>
</dbReference>
<accession>Q747T0</accession>
<organism evidence="2 3">
    <name type="scientific">Geobacter sulfurreducens (strain ATCC 51573 / DSM 12127 / PCA)</name>
    <dbReference type="NCBI Taxonomy" id="243231"/>
    <lineage>
        <taxon>Bacteria</taxon>
        <taxon>Pseudomonadati</taxon>
        <taxon>Thermodesulfobacteriota</taxon>
        <taxon>Desulfuromonadia</taxon>
        <taxon>Geobacterales</taxon>
        <taxon>Geobacteraceae</taxon>
        <taxon>Geobacter</taxon>
    </lineage>
</organism>
<keyword evidence="3" id="KW-1185">Reference proteome</keyword>
<reference evidence="2 3" key="1">
    <citation type="journal article" date="2003" name="Science">
        <title>Genome of Geobacter sulfurreducens: metal reduction in subsurface environments.</title>
        <authorList>
            <person name="Methe B.A."/>
            <person name="Nelson K.E."/>
            <person name="Eisen J.A."/>
            <person name="Paulsen I.T."/>
            <person name="Nelson W."/>
            <person name="Heidelberg J.F."/>
            <person name="Wu D."/>
            <person name="Wu M."/>
            <person name="Ward N."/>
            <person name="Beanan M.J."/>
            <person name="Dodson R.J."/>
            <person name="Madupu R."/>
            <person name="Brinkac L.M."/>
            <person name="Daugherty S.C."/>
            <person name="DeBoy R.T."/>
            <person name="Durkin A.S."/>
            <person name="Gwinn M."/>
            <person name="Kolonay J.F."/>
            <person name="Sullivan S.A."/>
            <person name="Haft D.H."/>
            <person name="Selengut J."/>
            <person name="Davidsen T.M."/>
            <person name="Zafar N."/>
            <person name="White O."/>
            <person name="Tran B."/>
            <person name="Romero C."/>
            <person name="Forberger H.A."/>
            <person name="Weidman J."/>
            <person name="Khouri H."/>
            <person name="Feldblyum T.V."/>
            <person name="Utterback T.R."/>
            <person name="Van Aken S.E."/>
            <person name="Lovley D.R."/>
            <person name="Fraser C.M."/>
        </authorList>
    </citation>
    <scope>NUCLEOTIDE SEQUENCE [LARGE SCALE GENOMIC DNA]</scope>
    <source>
        <strain evidence="3">ATCC 51573 / DSM 12127 / PCA</strain>
    </source>
</reference>
<dbReference type="OrthoDB" id="3381577at2"/>
<dbReference type="AlphaFoldDB" id="Q747T0"/>
<keyword evidence="1" id="KW-0732">Signal</keyword>
<feature type="signal peptide" evidence="1">
    <location>
        <begin position="1"/>
        <end position="23"/>
    </location>
</feature>
<dbReference type="HOGENOM" id="CLU_675716_0_0_7"/>
<dbReference type="KEGG" id="gsu:GSU3185"/>
<evidence type="ECO:0000256" key="1">
    <source>
        <dbReference type="SAM" id="SignalP"/>
    </source>
</evidence>
<protein>
    <submittedName>
        <fullName evidence="2">Uncharacterized protein</fullName>
    </submittedName>
</protein>
<feature type="chain" id="PRO_5004284845" evidence="1">
    <location>
        <begin position="24"/>
        <end position="407"/>
    </location>
</feature>
<dbReference type="STRING" id="243231.GSU3185"/>
<dbReference type="EnsemblBacteria" id="AAR36576">
    <property type="protein sequence ID" value="AAR36576"/>
    <property type="gene ID" value="GSU3185"/>
</dbReference>
<evidence type="ECO:0000313" key="2">
    <source>
        <dbReference type="EMBL" id="AAR36576.1"/>
    </source>
</evidence>
<reference evidence="2 3" key="2">
    <citation type="journal article" date="2012" name="BMC Genomics">
        <title>Comparative genomic analysis of Geobacter sulfurreducens KN400, a strain with enhanced capacity for extracellular electron transfer and electricity production.</title>
        <authorList>
            <person name="Butler J.E."/>
            <person name="Young N.D."/>
            <person name="Aklujkar M."/>
            <person name="Lovley D.R."/>
        </authorList>
    </citation>
    <scope>NUCLEOTIDE SEQUENCE [LARGE SCALE GENOMIC DNA]</scope>
    <source>
        <strain evidence="3">ATCC 51573 / DSM 12127 / PCA</strain>
    </source>
</reference>
<dbReference type="PATRIC" id="fig|243231.5.peg.3209"/>
<dbReference type="InParanoid" id="Q747T0"/>
<dbReference type="Proteomes" id="UP000000577">
    <property type="component" value="Chromosome"/>
</dbReference>